<dbReference type="RefSeq" id="WP_092997923.1">
    <property type="nucleotide sequence ID" value="NZ_FMWD01000008.1"/>
</dbReference>
<reference evidence="1 2" key="1">
    <citation type="submission" date="2016-10" db="EMBL/GenBank/DDBJ databases">
        <authorList>
            <person name="de Groot N.N."/>
        </authorList>
    </citation>
    <scope>NUCLEOTIDE SEQUENCE [LARGE SCALE GENOMIC DNA]</scope>
    <source>
        <strain evidence="1 2">HLD2</strain>
    </source>
</reference>
<protein>
    <recommendedName>
        <fullName evidence="3">DUF2288 domain-containing protein</fullName>
    </recommendedName>
</protein>
<evidence type="ECO:0008006" key="3">
    <source>
        <dbReference type="Google" id="ProtNLM"/>
    </source>
</evidence>
<proteinExistence type="predicted"/>
<dbReference type="STRING" id="415747.SAMN03097708_02594"/>
<dbReference type="Pfam" id="PF10052">
    <property type="entry name" value="DUF2288"/>
    <property type="match status" value="1"/>
</dbReference>
<sequence length="105" mass="11762">MESAESLDETRARLNAETARIGWAELERHFARGVMIRVDADLDLVEVAARMVRDDKVVLEEWLASGRVAHPSGAEAAGWYERSAEFWAVVTAPWVLVQEIPPSED</sequence>
<name>A0A1G5QQZ1_9GAMM</name>
<accession>A0A1G5QQZ1</accession>
<dbReference type="EMBL" id="FMWD01000008">
    <property type="protein sequence ID" value="SCZ64253.1"/>
    <property type="molecule type" value="Genomic_DNA"/>
</dbReference>
<evidence type="ECO:0000313" key="2">
    <source>
        <dbReference type="Proteomes" id="UP000199648"/>
    </source>
</evidence>
<dbReference type="InterPro" id="IPR018741">
    <property type="entry name" value="DUF2288"/>
</dbReference>
<gene>
    <name evidence="1" type="ORF">SAMN03097708_02594</name>
</gene>
<keyword evidence="2" id="KW-1185">Reference proteome</keyword>
<organism evidence="1 2">
    <name type="scientific">Thiohalomonas denitrificans</name>
    <dbReference type="NCBI Taxonomy" id="415747"/>
    <lineage>
        <taxon>Bacteria</taxon>
        <taxon>Pseudomonadati</taxon>
        <taxon>Pseudomonadota</taxon>
        <taxon>Gammaproteobacteria</taxon>
        <taxon>Thiohalomonadales</taxon>
        <taxon>Thiohalomonadaceae</taxon>
        <taxon>Thiohalomonas</taxon>
    </lineage>
</organism>
<dbReference type="OrthoDB" id="195194at2"/>
<dbReference type="Proteomes" id="UP000199648">
    <property type="component" value="Unassembled WGS sequence"/>
</dbReference>
<dbReference type="AlphaFoldDB" id="A0A1G5QQZ1"/>
<evidence type="ECO:0000313" key="1">
    <source>
        <dbReference type="EMBL" id="SCZ64253.1"/>
    </source>
</evidence>